<dbReference type="SUPFAM" id="SSF55804">
    <property type="entry name" value="Phoshotransferase/anion transport protein"/>
    <property type="match status" value="1"/>
</dbReference>
<comment type="caution">
    <text evidence="7">The sequence shown here is derived from an EMBL/GenBank/DDBJ whole genome shotgun (WGS) entry which is preliminary data.</text>
</comment>
<dbReference type="InterPro" id="IPR051541">
    <property type="entry name" value="PTS_SugarTrans_NitroReg"/>
</dbReference>
<dbReference type="GO" id="GO:0030295">
    <property type="term" value="F:protein kinase activator activity"/>
    <property type="evidence" value="ECO:0007669"/>
    <property type="project" value="TreeGrafter"/>
</dbReference>
<keyword evidence="8" id="KW-1185">Reference proteome</keyword>
<evidence type="ECO:0000256" key="2">
    <source>
        <dbReference type="ARBA" id="ARBA00022553"/>
    </source>
</evidence>
<gene>
    <name evidence="7" type="ORF">CBP76_12730</name>
</gene>
<accession>A0A2N7AR07</accession>
<evidence type="ECO:0000259" key="6">
    <source>
        <dbReference type="PROSITE" id="PS51094"/>
    </source>
</evidence>
<sequence length="151" mass="17281">MEIPARNILLNINVTDRDGLLRFISKQCEIFGYTNSSKGLYDSFIQREKEYSTGLQDGFAIPHAKTNFVKSAQIFYVRLQHPIEWKTYDDKSVTDVFVLMVNESGTGKVHLKMLSNLATALLEDEFKKKIHELNDSEKISEYITNEIGGNI</sequence>
<evidence type="ECO:0000256" key="4">
    <source>
        <dbReference type="ARBA" id="ARBA00022679"/>
    </source>
</evidence>
<dbReference type="PROSITE" id="PS51094">
    <property type="entry name" value="PTS_EIIA_TYPE_2"/>
    <property type="match status" value="1"/>
</dbReference>
<dbReference type="AlphaFoldDB" id="A0A2N7AR07"/>
<keyword evidence="4" id="KW-0808">Transferase</keyword>
<evidence type="ECO:0000256" key="1">
    <source>
        <dbReference type="ARBA" id="ARBA00022448"/>
    </source>
</evidence>
<dbReference type="InterPro" id="IPR016152">
    <property type="entry name" value="PTrfase/Anion_transptr"/>
</dbReference>
<name>A0A2N7AR07_9LACO</name>
<dbReference type="NCBIfam" id="TIGR00848">
    <property type="entry name" value="fruA"/>
    <property type="match status" value="1"/>
</dbReference>
<evidence type="ECO:0000256" key="5">
    <source>
        <dbReference type="ARBA" id="ARBA00022683"/>
    </source>
</evidence>
<dbReference type="GO" id="GO:0009401">
    <property type="term" value="P:phosphoenolpyruvate-dependent sugar phosphotransferase system"/>
    <property type="evidence" value="ECO:0007669"/>
    <property type="project" value="UniProtKB-KW"/>
</dbReference>
<dbReference type="Gene3D" id="3.40.930.10">
    <property type="entry name" value="Mannitol-specific EII, Chain A"/>
    <property type="match status" value="1"/>
</dbReference>
<evidence type="ECO:0000256" key="3">
    <source>
        <dbReference type="ARBA" id="ARBA00022597"/>
    </source>
</evidence>
<keyword evidence="2" id="KW-0597">Phosphoprotein</keyword>
<dbReference type="InterPro" id="IPR002178">
    <property type="entry name" value="PTS_EIIA_type-2_dom"/>
</dbReference>
<evidence type="ECO:0000313" key="7">
    <source>
        <dbReference type="EMBL" id="PMD67787.1"/>
    </source>
</evidence>
<keyword evidence="5" id="KW-0598">Phosphotransferase system</keyword>
<dbReference type="RefSeq" id="WP_102197237.1">
    <property type="nucleotide sequence ID" value="NZ_NIPR01000064.1"/>
</dbReference>
<dbReference type="CDD" id="cd00211">
    <property type="entry name" value="PTS_IIA_fru"/>
    <property type="match status" value="1"/>
</dbReference>
<dbReference type="Pfam" id="PF00359">
    <property type="entry name" value="PTS_EIIA_2"/>
    <property type="match status" value="1"/>
</dbReference>
<dbReference type="InterPro" id="IPR004715">
    <property type="entry name" value="PTS_IIA_fruc"/>
</dbReference>
<keyword evidence="3" id="KW-0762">Sugar transport</keyword>
<keyword evidence="1" id="KW-0813">Transport</keyword>
<organism evidence="7 8">
    <name type="scientific">Companilactobacillus nuruki</name>
    <dbReference type="NCBI Taxonomy" id="1993540"/>
    <lineage>
        <taxon>Bacteria</taxon>
        <taxon>Bacillati</taxon>
        <taxon>Bacillota</taxon>
        <taxon>Bacilli</taxon>
        <taxon>Lactobacillales</taxon>
        <taxon>Lactobacillaceae</taxon>
        <taxon>Companilactobacillus</taxon>
    </lineage>
</organism>
<protein>
    <submittedName>
        <fullName evidence="7">PTS mannose transporter subunit IIAB</fullName>
    </submittedName>
</protein>
<proteinExistence type="predicted"/>
<reference evidence="7 8" key="1">
    <citation type="submission" date="2017-05" db="EMBL/GenBank/DDBJ databases">
        <title>Lactobacillus nurukis nov., sp. nov., isolated from nuruk.</title>
        <authorList>
            <person name="Kim S.-J."/>
        </authorList>
    </citation>
    <scope>NUCLEOTIDE SEQUENCE [LARGE SCALE GENOMIC DNA]</scope>
    <source>
        <strain evidence="7 8">SYF10-1a</strain>
    </source>
</reference>
<dbReference type="GO" id="GO:0016020">
    <property type="term" value="C:membrane"/>
    <property type="evidence" value="ECO:0007669"/>
    <property type="project" value="InterPro"/>
</dbReference>
<dbReference type="GO" id="GO:0008982">
    <property type="term" value="F:protein-N(PI)-phosphohistidine-sugar phosphotransferase activity"/>
    <property type="evidence" value="ECO:0007669"/>
    <property type="project" value="InterPro"/>
</dbReference>
<dbReference type="EMBL" id="NIPR01000064">
    <property type="protein sequence ID" value="PMD67787.1"/>
    <property type="molecule type" value="Genomic_DNA"/>
</dbReference>
<dbReference type="Proteomes" id="UP000235649">
    <property type="component" value="Unassembled WGS sequence"/>
</dbReference>
<feature type="domain" description="PTS EIIA type-2" evidence="6">
    <location>
        <begin position="1"/>
        <end position="146"/>
    </location>
</feature>
<dbReference type="PANTHER" id="PTHR47738">
    <property type="entry name" value="PTS SYSTEM FRUCTOSE-LIKE EIIA COMPONENT-RELATED"/>
    <property type="match status" value="1"/>
</dbReference>
<dbReference type="PANTHER" id="PTHR47738:SF1">
    <property type="entry name" value="NITROGEN REGULATORY PROTEIN"/>
    <property type="match status" value="1"/>
</dbReference>
<evidence type="ECO:0000313" key="8">
    <source>
        <dbReference type="Proteomes" id="UP000235649"/>
    </source>
</evidence>
<dbReference type="OrthoDB" id="95460at2"/>